<reference evidence="2 3" key="1">
    <citation type="submission" date="2023-05" db="EMBL/GenBank/DDBJ databases">
        <title>Genome sequence of Pinibacter sp. MAH-24.</title>
        <authorList>
            <person name="Huq M.A."/>
        </authorList>
    </citation>
    <scope>NUCLEOTIDE SEQUENCE [LARGE SCALE GENOMIC DNA]</scope>
    <source>
        <strain evidence="2 3">MAH-24</strain>
    </source>
</reference>
<feature type="signal peptide" evidence="1">
    <location>
        <begin position="1"/>
        <end position="21"/>
    </location>
</feature>
<evidence type="ECO:0000256" key="1">
    <source>
        <dbReference type="SAM" id="SignalP"/>
    </source>
</evidence>
<keyword evidence="3" id="KW-1185">Reference proteome</keyword>
<evidence type="ECO:0000313" key="3">
    <source>
        <dbReference type="Proteomes" id="UP001226434"/>
    </source>
</evidence>
<organism evidence="2 3">
    <name type="scientific">Pinibacter soli</name>
    <dbReference type="NCBI Taxonomy" id="3044211"/>
    <lineage>
        <taxon>Bacteria</taxon>
        <taxon>Pseudomonadati</taxon>
        <taxon>Bacteroidota</taxon>
        <taxon>Chitinophagia</taxon>
        <taxon>Chitinophagales</taxon>
        <taxon>Chitinophagaceae</taxon>
        <taxon>Pinibacter</taxon>
    </lineage>
</organism>
<comment type="caution">
    <text evidence="2">The sequence shown here is derived from an EMBL/GenBank/DDBJ whole genome shotgun (WGS) entry which is preliminary data.</text>
</comment>
<dbReference type="EMBL" id="JASBRG010000001">
    <property type="protein sequence ID" value="MDI3318150.1"/>
    <property type="molecule type" value="Genomic_DNA"/>
</dbReference>
<keyword evidence="1" id="KW-0732">Signal</keyword>
<dbReference type="Gene3D" id="2.20.110.10">
    <property type="entry name" value="Histone H3 K4-specific methyltransferase SET7/9 N-terminal domain"/>
    <property type="match status" value="2"/>
</dbReference>
<protein>
    <recommendedName>
        <fullName evidence="4">MORN repeat variant</fullName>
    </recommendedName>
</protein>
<dbReference type="RefSeq" id="WP_282332229.1">
    <property type="nucleotide sequence ID" value="NZ_JASBRG010000001.1"/>
</dbReference>
<dbReference type="Proteomes" id="UP001226434">
    <property type="component" value="Unassembled WGS sequence"/>
</dbReference>
<sequence>MTPRKLFFSLLLLCGFNSIFCQTSGKFYEVDSITNRVRLFFNSNYILVPKKCANFVRLTKIDSNANFNSDFVDSTFDNKILGKGHYSNGIKDGYFEFYYPNEVLQCKGYYSENEPVGQWLFYYPDGKQERILSFTETDTLLTDYNDPSGNPVVVKGKGNFVGQVAYPGGWPNQFLVSKGNIENGKPEGTWTTEFPNGHAISKEEFKGGKFVKGILEGTPKESSAYHLKNSKATTFFLNNYLGRLEDFVVDSCHDYLSRRVTAPTQFKFDYGKFQADMRSRLNKSIDKFLSGADNLEGAQTTKYLTVEFTVNKSGKAEDFKMNGFWGNELFYDIKECIQLNTSFPPDIGKMYFHLKVDYSGGNQFSYGFSLSQDANPH</sequence>
<accession>A0ABT6R6X7</accession>
<proteinExistence type="predicted"/>
<evidence type="ECO:0000313" key="2">
    <source>
        <dbReference type="EMBL" id="MDI3318150.1"/>
    </source>
</evidence>
<gene>
    <name evidence="2" type="ORF">QJ048_00100</name>
</gene>
<dbReference type="SUPFAM" id="SSF82185">
    <property type="entry name" value="Histone H3 K4-specific methyltransferase SET7/9 N-terminal domain"/>
    <property type="match status" value="2"/>
</dbReference>
<name>A0ABT6R6X7_9BACT</name>
<feature type="chain" id="PRO_5045722604" description="MORN repeat variant" evidence="1">
    <location>
        <begin position="22"/>
        <end position="377"/>
    </location>
</feature>
<evidence type="ECO:0008006" key="4">
    <source>
        <dbReference type="Google" id="ProtNLM"/>
    </source>
</evidence>